<feature type="binding site" evidence="8">
    <location>
        <position position="387"/>
    </location>
    <ligand>
        <name>Mn(2+)</name>
        <dbReference type="ChEBI" id="CHEBI:29035"/>
    </ligand>
</feature>
<evidence type="ECO:0000256" key="7">
    <source>
        <dbReference type="PIRSR" id="PIRSR005091-2"/>
    </source>
</evidence>
<gene>
    <name evidence="11" type="ORF">Bcop_1459</name>
</gene>
<dbReference type="eggNOG" id="COG1368">
    <property type="taxonomic scope" value="Bacteria"/>
</dbReference>
<keyword evidence="4 9" id="KW-1133">Transmembrane helix</keyword>
<evidence type="ECO:0000256" key="5">
    <source>
        <dbReference type="ARBA" id="ARBA00023136"/>
    </source>
</evidence>
<feature type="transmembrane region" description="Helical" evidence="9">
    <location>
        <begin position="95"/>
        <end position="112"/>
    </location>
</feature>
<evidence type="ECO:0000256" key="8">
    <source>
        <dbReference type="PIRSR" id="PIRSR005091-3"/>
    </source>
</evidence>
<dbReference type="PIRSF" id="PIRSF005091">
    <property type="entry name" value="Mmb_sulf_HI1246"/>
    <property type="match status" value="1"/>
</dbReference>
<evidence type="ECO:0000313" key="11">
    <source>
        <dbReference type="EMBL" id="EGJ71654.1"/>
    </source>
</evidence>
<feature type="transmembrane region" description="Helical" evidence="9">
    <location>
        <begin position="250"/>
        <end position="269"/>
    </location>
</feature>
<dbReference type="Gene3D" id="3.30.1120.80">
    <property type="match status" value="1"/>
</dbReference>
<evidence type="ECO:0000256" key="4">
    <source>
        <dbReference type="ARBA" id="ARBA00022989"/>
    </source>
</evidence>
<dbReference type="CDD" id="cd16015">
    <property type="entry name" value="LTA_synthase"/>
    <property type="match status" value="1"/>
</dbReference>
<keyword evidence="12" id="KW-1185">Reference proteome</keyword>
<proteinExistence type="predicted"/>
<dbReference type="InterPro" id="IPR050448">
    <property type="entry name" value="OpgB/LTA_synthase_biosynth"/>
</dbReference>
<dbReference type="Gene3D" id="3.40.720.10">
    <property type="entry name" value="Alkaline Phosphatase, subunit A"/>
    <property type="match status" value="1"/>
</dbReference>
<feature type="binding site" evidence="8">
    <location>
        <position position="558"/>
    </location>
    <ligand>
        <name>Mn(2+)</name>
        <dbReference type="ChEBI" id="CHEBI:29035"/>
    </ligand>
</feature>
<evidence type="ECO:0000256" key="1">
    <source>
        <dbReference type="ARBA" id="ARBA00004651"/>
    </source>
</evidence>
<evidence type="ECO:0000256" key="6">
    <source>
        <dbReference type="PIRSR" id="PIRSR005091-1"/>
    </source>
</evidence>
<dbReference type="InterPro" id="IPR012160">
    <property type="entry name" value="LtaS-like"/>
</dbReference>
<organism evidence="11 12">
    <name type="scientific">Bacteroides coprosuis DSM 18011</name>
    <dbReference type="NCBI Taxonomy" id="679937"/>
    <lineage>
        <taxon>Bacteria</taxon>
        <taxon>Pseudomonadati</taxon>
        <taxon>Bacteroidota</taxon>
        <taxon>Bacteroidia</taxon>
        <taxon>Bacteroidales</taxon>
        <taxon>Bacteroidaceae</taxon>
        <taxon>Bacteroides</taxon>
    </lineage>
</organism>
<reference evidence="11 12" key="1">
    <citation type="journal article" date="2011" name="Stand. Genomic Sci.">
        <title>Non-contiguous finished genome sequence of Bacteroides coprosuis type strain (PC139).</title>
        <authorList>
            <person name="Land M."/>
            <person name="Held B."/>
            <person name="Gronow S."/>
            <person name="Abt B."/>
            <person name="Lucas S."/>
            <person name="Del Rio T.G."/>
            <person name="Nolan M."/>
            <person name="Tice H."/>
            <person name="Cheng J.F."/>
            <person name="Pitluck S."/>
            <person name="Liolios K."/>
            <person name="Pagani I."/>
            <person name="Ivanova N."/>
            <person name="Mavromatis K."/>
            <person name="Mikhailova N."/>
            <person name="Pati A."/>
            <person name="Tapia R."/>
            <person name="Han C."/>
            <person name="Goodwin L."/>
            <person name="Chen A."/>
            <person name="Palaniappan K."/>
            <person name="Hauser L."/>
            <person name="Brambilla E.M."/>
            <person name="Rohde M."/>
            <person name="Goker M."/>
            <person name="Detter J.C."/>
            <person name="Woyke T."/>
            <person name="Bristow J."/>
            <person name="Eisen J.A."/>
            <person name="Markowitz V."/>
            <person name="Hugenholtz P."/>
            <person name="Kyrpides N.C."/>
            <person name="Klenk H.P."/>
            <person name="Lapidus A."/>
        </authorList>
    </citation>
    <scope>NUCLEOTIDE SEQUENCE [LARGE SCALE GENOMIC DNA]</scope>
    <source>
        <strain evidence="11 12">DSM 18011</strain>
    </source>
</reference>
<feature type="binding site" evidence="8">
    <location>
        <position position="347"/>
    </location>
    <ligand>
        <name>Mn(2+)</name>
        <dbReference type="ChEBI" id="CHEBI:29035"/>
    </ligand>
</feature>
<feature type="transmembrane region" description="Helical" evidence="9">
    <location>
        <begin position="20"/>
        <end position="42"/>
    </location>
</feature>
<name>F3ZPR7_9BACE</name>
<feature type="transmembrane region" description="Helical" evidence="9">
    <location>
        <begin position="210"/>
        <end position="229"/>
    </location>
</feature>
<dbReference type="InterPro" id="IPR000917">
    <property type="entry name" value="Sulfatase_N"/>
</dbReference>
<feature type="domain" description="Sulfatase N-terminal" evidence="10">
    <location>
        <begin position="339"/>
        <end position="609"/>
    </location>
</feature>
<evidence type="ECO:0000256" key="2">
    <source>
        <dbReference type="ARBA" id="ARBA00022475"/>
    </source>
</evidence>
<dbReference type="Proteomes" id="UP000018439">
    <property type="component" value="Chromosome"/>
</dbReference>
<keyword evidence="5 9" id="KW-0472">Membrane</keyword>
<dbReference type="InterPro" id="IPR017850">
    <property type="entry name" value="Alkaline_phosphatase_core_sf"/>
</dbReference>
<sequence>MAKESFSLKKLMPSSKAGMFLKGLGNILLLFIVIGLIVRILFLFNSQTATSFTMLEQLEIFGLGMINDVAMAIILNVFLWLSLIGVGERKYKFPFGYFILGFFILSWIYLTFTNTVFHEYNKSLARILKYLALYKSISFGLRLFIPSIRQKWSYISYVVLIFVYVLAMLTNAVSEYFFWDEFGLRYNFIAVDYLVYTHEVIGNILESYSIIPLLLVLITVAAVITFFMVRKDSVFFRETVSFKTKASVSIAYLVLVGGSMWLVNATKYFQNNQDVFLNELQANGIFKFYEAFKSSALDYDTFYLTLGIHDVKSFIKGRYNCEEGADSYPITYMQPEVHKNIVLITVESLSADFLAHFGNTDHLTPRLDSLIQHSLVFNNLYATGNRTVRGLEALTLSLPPSPGESIIKRPDNSNLFSVGKVLKEKGYTVQYIYGGDSYFDNMGTFFSGNGYEIIDSKDIDKKKITYQNVWGVCDEDLYTKALEVFDDNEKLNKPFFSHLMTVSNHRPFTYPSGKVSISPETKTRSGAVEYTDYAIGDFIERAKSLSWFENTIFIVVADHCASSAGKVELPLDKYHIPALIYAPGFVEPQEVNTRVSQIDIMPTVLGMLNLNYESQFYGMDIFHNVNYNPRAFIATYQDLGYWSGDILTVLSPVKRNRQFQIIQNGFMFEEIPLKTEHEESLDDAISYYQSLELKEWEE</sequence>
<feature type="transmembrane region" description="Helical" evidence="9">
    <location>
        <begin position="62"/>
        <end position="83"/>
    </location>
</feature>
<evidence type="ECO:0000259" key="10">
    <source>
        <dbReference type="Pfam" id="PF00884"/>
    </source>
</evidence>
<evidence type="ECO:0000256" key="3">
    <source>
        <dbReference type="ARBA" id="ARBA00022692"/>
    </source>
</evidence>
<evidence type="ECO:0000256" key="9">
    <source>
        <dbReference type="SAM" id="Phobius"/>
    </source>
</evidence>
<protein>
    <submittedName>
        <fullName evidence="11">Sulfatase</fullName>
    </submittedName>
</protein>
<keyword evidence="7" id="KW-0479">Metal-binding</keyword>
<dbReference type="Pfam" id="PF00884">
    <property type="entry name" value="Sulfatase"/>
    <property type="match status" value="1"/>
</dbReference>
<comment type="subcellular location">
    <subcellularLocation>
        <location evidence="1">Cell membrane</location>
        <topology evidence="1">Multi-pass membrane protein</topology>
    </subcellularLocation>
</comment>
<feature type="active site" evidence="6">
    <location>
        <position position="387"/>
    </location>
</feature>
<dbReference type="EMBL" id="CM001167">
    <property type="protein sequence ID" value="EGJ71654.1"/>
    <property type="molecule type" value="Genomic_DNA"/>
</dbReference>
<keyword evidence="2" id="KW-1003">Cell membrane</keyword>
<feature type="transmembrane region" description="Helical" evidence="9">
    <location>
        <begin position="127"/>
        <end position="145"/>
    </location>
</feature>
<feature type="transmembrane region" description="Helical" evidence="9">
    <location>
        <begin position="157"/>
        <end position="179"/>
    </location>
</feature>
<evidence type="ECO:0000313" key="12">
    <source>
        <dbReference type="Proteomes" id="UP000018439"/>
    </source>
</evidence>
<keyword evidence="3 9" id="KW-0812">Transmembrane</keyword>
<dbReference type="HOGENOM" id="CLU_014653_1_0_10"/>
<accession>F3ZPR7</accession>
<dbReference type="AlphaFoldDB" id="F3ZPR7"/>
<dbReference type="GO" id="GO:0005886">
    <property type="term" value="C:plasma membrane"/>
    <property type="evidence" value="ECO:0007669"/>
    <property type="project" value="UniProtKB-SubCell"/>
</dbReference>
<dbReference type="SUPFAM" id="SSF53649">
    <property type="entry name" value="Alkaline phosphatase-like"/>
    <property type="match status" value="1"/>
</dbReference>
<dbReference type="PANTHER" id="PTHR47371:SF3">
    <property type="entry name" value="PHOSPHOGLYCEROL TRANSFERASE I"/>
    <property type="match status" value="1"/>
</dbReference>
<keyword evidence="7" id="KW-0464">Manganese</keyword>
<dbReference type="PANTHER" id="PTHR47371">
    <property type="entry name" value="LIPOTEICHOIC ACID SYNTHASE"/>
    <property type="match status" value="1"/>
</dbReference>
<feature type="binding site" evidence="7">
    <location>
        <position position="505"/>
    </location>
    <ligand>
        <name>substrate</name>
    </ligand>
</feature>
<feature type="binding site" evidence="8">
    <location>
        <position position="559"/>
    </location>
    <ligand>
        <name>Mn(2+)</name>
        <dbReference type="ChEBI" id="CHEBI:29035"/>
    </ligand>
</feature>
<dbReference type="GO" id="GO:0046872">
    <property type="term" value="F:metal ion binding"/>
    <property type="evidence" value="ECO:0007669"/>
    <property type="project" value="UniProtKB-KW"/>
</dbReference>